<feature type="compositionally biased region" description="Basic and acidic residues" evidence="1">
    <location>
        <begin position="380"/>
        <end position="408"/>
    </location>
</feature>
<comment type="caution">
    <text evidence="2">The sequence shown here is derived from an EMBL/GenBank/DDBJ whole genome shotgun (WGS) entry which is preliminary data.</text>
</comment>
<feature type="compositionally biased region" description="Polar residues" evidence="1">
    <location>
        <begin position="550"/>
        <end position="563"/>
    </location>
</feature>
<feature type="compositionally biased region" description="Polar residues" evidence="1">
    <location>
        <begin position="527"/>
        <end position="542"/>
    </location>
</feature>
<feature type="region of interest" description="Disordered" evidence="1">
    <location>
        <begin position="356"/>
        <end position="427"/>
    </location>
</feature>
<dbReference type="OrthoDB" id="21085at2759"/>
<keyword evidence="3" id="KW-1185">Reference proteome</keyword>
<feature type="compositionally biased region" description="Polar residues" evidence="1">
    <location>
        <begin position="366"/>
        <end position="379"/>
    </location>
</feature>
<feature type="compositionally biased region" description="Polar residues" evidence="1">
    <location>
        <begin position="227"/>
        <end position="240"/>
    </location>
</feature>
<name>A0A8E0RLD0_9TREM</name>
<dbReference type="Proteomes" id="UP000728185">
    <property type="component" value="Unassembled WGS sequence"/>
</dbReference>
<feature type="region of interest" description="Disordered" evidence="1">
    <location>
        <begin position="43"/>
        <end position="71"/>
    </location>
</feature>
<feature type="compositionally biased region" description="Basic and acidic residues" evidence="1">
    <location>
        <begin position="499"/>
        <end position="509"/>
    </location>
</feature>
<evidence type="ECO:0000256" key="1">
    <source>
        <dbReference type="SAM" id="MobiDB-lite"/>
    </source>
</evidence>
<reference evidence="2" key="1">
    <citation type="submission" date="2019-05" db="EMBL/GenBank/DDBJ databases">
        <title>Annotation for the trematode Fasciolopsis buski.</title>
        <authorList>
            <person name="Choi Y.-J."/>
        </authorList>
    </citation>
    <scope>NUCLEOTIDE SEQUENCE</scope>
    <source>
        <strain evidence="2">HT</strain>
        <tissue evidence="2">Whole worm</tissue>
    </source>
</reference>
<feature type="compositionally biased region" description="Low complexity" evidence="1">
    <location>
        <begin position="944"/>
        <end position="954"/>
    </location>
</feature>
<feature type="compositionally biased region" description="Polar residues" evidence="1">
    <location>
        <begin position="251"/>
        <end position="264"/>
    </location>
</feature>
<sequence>MTTDEVNKMLDRMISAFVPAPRIAGPVTVLNSRNGEHQSRVACQPDTGRPGPVGRDDRTTVGRTPRSNSVTNADYNRAQLDMYRNNLTYLCADENTNMTSKEKVAKSGLSNARPQTNGRCPVIHTGIYEGSADEQWPTKSSSSSEKLPFRQHPTPPNVMREIPRASAPSSRTWMGPAPNVNEGPHSSSQDRTRNSFSNHRAQTSGVLGRTLEEHLRSGIPVPKTGKNETQSSGASKSPWTDNDPGMEENPESNSNGRSHGSQSDDGLLLSAPEFFVKKPQNRSQWDSAPVVNRPEDQVVQGTRQKTYSSTDGMLGSNRQGQMIEFPTPKTVGRVFVMEAASYSSNDYELLCDTGSGKPRLGRLPLTSVTASRNTPNSATDESKRPMAKEKTKPRLRRSLTEREQDRVSRNPATVADRSETGDIQPGSRRGVFLEDLFNWRERERKGMGISVSNEEDHGAAKKVPDSRLHADEIERKEFVHSAEPLCSPQRASTVSRDSVPSRHQSERIPRMSNPALNIKPRLKSLSKVCTGTSDTTMTNQPSPGLDESKSSTNDPNVPHTTPVLTLLAAPRVGNTATQSASTEDTRPFFNWEPPPPPPGPPPPLSKPEDEQQCDSSSVDQGPLQAQNRLSETSNVSPSQSSRASTVFCPPWDTAPIGLYLSDLINLSRPLHGSTDGSGTSDRVRDSMLRRRTLSALEHRWLGERLSSLIDTNTAGRTEFQKLLGMWMQSNQTERVEKEQESGDETVPPPLPQRRRRTRGQKGSVTAGNVLDQLRPGDVKPYAIFTCSRSNKVPDETCCKDSWKGEPRHSLEANDSFSVYDEAFVGQETGPSSPKDPVCSNTLPTDPGVGNCEKGRSNSYVYAQVVPHHLRRHHQSPDKSPSANGKHAELGSIADRIAKFQGKPIMTSTRSVDKPRVRQDSSGNMELLEPRNENSHLAQSPPESPSSYSSSSEDSGCGHGDSGLQTHDLPHHLPATGKSDQMTSPQRQSGRHIRYFVHKLLKNKSNKVAEQVNLFLECTREGSERGPYRTMQSIRQFITGMTNYLLRNPDLGLPAAVEMEKQDLPEFGFLNVGALLESTLQKHILRPLYRHVIKLLKQEQIK</sequence>
<dbReference type="AlphaFoldDB" id="A0A8E0RLD0"/>
<organism evidence="2 3">
    <name type="scientific">Fasciolopsis buskii</name>
    <dbReference type="NCBI Taxonomy" id="27845"/>
    <lineage>
        <taxon>Eukaryota</taxon>
        <taxon>Metazoa</taxon>
        <taxon>Spiralia</taxon>
        <taxon>Lophotrochozoa</taxon>
        <taxon>Platyhelminthes</taxon>
        <taxon>Trematoda</taxon>
        <taxon>Digenea</taxon>
        <taxon>Plagiorchiida</taxon>
        <taxon>Echinostomata</taxon>
        <taxon>Echinostomatoidea</taxon>
        <taxon>Fasciolidae</taxon>
        <taxon>Fasciolopsis</taxon>
    </lineage>
</organism>
<evidence type="ECO:0000313" key="2">
    <source>
        <dbReference type="EMBL" id="KAA0184766.1"/>
    </source>
</evidence>
<feature type="compositionally biased region" description="Polar residues" evidence="1">
    <location>
        <begin position="489"/>
        <end position="498"/>
    </location>
</feature>
<feature type="compositionally biased region" description="Polar residues" evidence="1">
    <location>
        <begin position="61"/>
        <end position="71"/>
    </location>
</feature>
<gene>
    <name evidence="2" type="ORF">FBUS_00745</name>
</gene>
<feature type="compositionally biased region" description="Pro residues" evidence="1">
    <location>
        <begin position="592"/>
        <end position="605"/>
    </location>
</feature>
<feature type="region of interest" description="Disordered" evidence="1">
    <location>
        <begin position="481"/>
        <end position="644"/>
    </location>
</feature>
<accession>A0A8E0RLD0</accession>
<feature type="compositionally biased region" description="Polar residues" evidence="1">
    <location>
        <begin position="613"/>
        <end position="644"/>
    </location>
</feature>
<feature type="region of interest" description="Disordered" evidence="1">
    <location>
        <begin position="128"/>
        <end position="266"/>
    </location>
</feature>
<feature type="region of interest" description="Disordered" evidence="1">
    <location>
        <begin position="279"/>
        <end position="320"/>
    </location>
</feature>
<proteinExistence type="predicted"/>
<feature type="region of interest" description="Disordered" evidence="1">
    <location>
        <begin position="899"/>
        <end position="988"/>
    </location>
</feature>
<feature type="compositionally biased region" description="Polar residues" evidence="1">
    <location>
        <begin position="299"/>
        <end position="320"/>
    </location>
</feature>
<dbReference type="Pfam" id="PF23268">
    <property type="entry name" value="RIN1"/>
    <property type="match status" value="1"/>
</dbReference>
<feature type="compositionally biased region" description="Polar residues" evidence="1">
    <location>
        <begin position="977"/>
        <end position="987"/>
    </location>
</feature>
<feature type="compositionally biased region" description="Polar residues" evidence="1">
    <location>
        <begin position="194"/>
        <end position="205"/>
    </location>
</feature>
<evidence type="ECO:0000313" key="3">
    <source>
        <dbReference type="Proteomes" id="UP000728185"/>
    </source>
</evidence>
<dbReference type="EMBL" id="LUCM01010929">
    <property type="protein sequence ID" value="KAA0184766.1"/>
    <property type="molecule type" value="Genomic_DNA"/>
</dbReference>
<feature type="region of interest" description="Disordered" evidence="1">
    <location>
        <begin position="730"/>
        <end position="772"/>
    </location>
</feature>
<protein>
    <submittedName>
        <fullName evidence="2">Uncharacterized protein</fullName>
    </submittedName>
</protein>